<name>A0A975CME7_9FLAO</name>
<organism evidence="1 2">
    <name type="scientific">Polaribacter cellanae</name>
    <dbReference type="NCBI Taxonomy" id="2818493"/>
    <lineage>
        <taxon>Bacteria</taxon>
        <taxon>Pseudomonadati</taxon>
        <taxon>Bacteroidota</taxon>
        <taxon>Flavobacteriia</taxon>
        <taxon>Flavobacteriales</taxon>
        <taxon>Flavobacteriaceae</taxon>
    </lineage>
</organism>
<dbReference type="KEGG" id="pcea:J3359_10760"/>
<dbReference type="EMBL" id="CP071869">
    <property type="protein sequence ID" value="QTE21309.1"/>
    <property type="molecule type" value="Genomic_DNA"/>
</dbReference>
<dbReference type="AlphaFoldDB" id="A0A975CME7"/>
<evidence type="ECO:0000313" key="1">
    <source>
        <dbReference type="EMBL" id="QTE21309.1"/>
    </source>
</evidence>
<evidence type="ECO:0000313" key="2">
    <source>
        <dbReference type="Proteomes" id="UP000663920"/>
    </source>
</evidence>
<proteinExistence type="predicted"/>
<accession>A0A975CME7</accession>
<sequence length="225" mass="26362">MNSTFFSNLINEFFKSSKNAHIKFKVGDIPDDNNFKYKARTYPSYNSPQRFYRVRLKTSFVKNASLIEIALAIIHETIHAELLDRSIQSGLILNIKPNGSYTFQNYGNISTYNNITIFNALTTYYKNLGNGNPQWNHDQFNIFGYRQKLSENLNQIHPWLDDLNNPFINFINSDSVITDLDDFFDYLSWEGLEGTQEYINLSDDSKTKKDYISQYVRSEYNKKCK</sequence>
<dbReference type="RefSeq" id="WP_208076868.1">
    <property type="nucleotide sequence ID" value="NZ_CP071869.1"/>
</dbReference>
<reference evidence="1 2" key="1">
    <citation type="submission" date="2021-03" db="EMBL/GenBank/DDBJ databases">
        <title>Complete genome of Polaribacter_sp.SM13.</title>
        <authorList>
            <person name="Jeong S.W."/>
            <person name="Bae J.W."/>
        </authorList>
    </citation>
    <scope>NUCLEOTIDE SEQUENCE [LARGE SCALE GENOMIC DNA]</scope>
    <source>
        <strain evidence="1 2">SM13</strain>
    </source>
</reference>
<keyword evidence="2" id="KW-1185">Reference proteome</keyword>
<gene>
    <name evidence="1" type="ORF">J3359_10760</name>
</gene>
<dbReference type="Proteomes" id="UP000663920">
    <property type="component" value="Chromosome"/>
</dbReference>
<protein>
    <submittedName>
        <fullName evidence="1">Uncharacterized protein</fullName>
    </submittedName>
</protein>